<feature type="transmembrane region" description="Helical" evidence="1">
    <location>
        <begin position="213"/>
        <end position="246"/>
    </location>
</feature>
<keyword evidence="1" id="KW-0812">Transmembrane</keyword>
<keyword evidence="1" id="KW-0472">Membrane</keyword>
<reference evidence="3" key="1">
    <citation type="journal article" date="2019" name="Int. J. Syst. Evol. Microbiol.">
        <title>The Global Catalogue of Microorganisms (GCM) 10K type strain sequencing project: providing services to taxonomists for standard genome sequencing and annotation.</title>
        <authorList>
            <consortium name="The Broad Institute Genomics Platform"/>
            <consortium name="The Broad Institute Genome Sequencing Center for Infectious Disease"/>
            <person name="Wu L."/>
            <person name="Ma J."/>
        </authorList>
    </citation>
    <scope>NUCLEOTIDE SEQUENCE [LARGE SCALE GENOMIC DNA]</scope>
    <source>
        <strain evidence="3">CGMCC 1.12477</strain>
    </source>
</reference>
<accession>A0ABW4TP23</accession>
<feature type="transmembrane region" description="Helical" evidence="1">
    <location>
        <begin position="363"/>
        <end position="389"/>
    </location>
</feature>
<feature type="transmembrane region" description="Helical" evidence="1">
    <location>
        <begin position="69"/>
        <end position="92"/>
    </location>
</feature>
<gene>
    <name evidence="2" type="ORF">ACFSDE_08630</name>
</gene>
<proteinExistence type="predicted"/>
<feature type="transmembrane region" description="Helical" evidence="1">
    <location>
        <begin position="467"/>
        <end position="485"/>
    </location>
</feature>
<feature type="transmembrane region" description="Helical" evidence="1">
    <location>
        <begin position="113"/>
        <end position="133"/>
    </location>
</feature>
<organism evidence="2 3">
    <name type="scientific">Nocardioides aestuarii</name>
    <dbReference type="NCBI Taxonomy" id="252231"/>
    <lineage>
        <taxon>Bacteria</taxon>
        <taxon>Bacillati</taxon>
        <taxon>Actinomycetota</taxon>
        <taxon>Actinomycetes</taxon>
        <taxon>Propionibacteriales</taxon>
        <taxon>Nocardioidaceae</taxon>
        <taxon>Nocardioides</taxon>
    </lineage>
</organism>
<feature type="transmembrane region" description="Helical" evidence="1">
    <location>
        <begin position="181"/>
        <end position="201"/>
    </location>
</feature>
<feature type="transmembrane region" description="Helical" evidence="1">
    <location>
        <begin position="437"/>
        <end position="461"/>
    </location>
</feature>
<name>A0ABW4TP23_9ACTN</name>
<dbReference type="RefSeq" id="WP_343917401.1">
    <property type="nucleotide sequence ID" value="NZ_BAAAJT010000002.1"/>
</dbReference>
<dbReference type="Proteomes" id="UP001597351">
    <property type="component" value="Unassembled WGS sequence"/>
</dbReference>
<sequence length="506" mass="54018">MPTALSSTEPAWLRPVRDVGHLLRFRSAAVRRRSTYWLGIGTMLTITLGAAIIPAVVPADDDRRLELGVLLPTGMAGILLISIVSAIASGGGRELVSREQAVAFPVSPTTDHLGALVLAPLNISWLIQAWVLLGTTAYVVGPARLVSAHVVMLLWMAVATALAQVVAWSVESVRRRRHGVVAMRVVVVTLCVGALVVQLSGRTISLLDQVPTLWVVLGAVGGFSLSWVFVVVGLLGLLLAAVVVGVVPAQLAARRLPHDELRAETDTHTPRPMPWNDLLALLRIDRASVWRAVPMRRGMAVLAVGPGLVAVLGNLPWEQVMILPGLVVSGGALLFGVNAWCLDGRGQLWRENLPVDAGLVFTARALVLAEFLGVASLVTIALAALRAGVPTPSELTAIVCLLVVVTLQVVGGSMRWSEQRPYPVDLRSARATPAPPVMMVAYSARLALVTTITGLLFSGLARFPDPMLSLFVALVMGGWSTVRLLRAHRRWVDPFVRARVVTTVAA</sequence>
<keyword evidence="3" id="KW-1185">Reference proteome</keyword>
<feature type="transmembrane region" description="Helical" evidence="1">
    <location>
        <begin position="145"/>
        <end position="169"/>
    </location>
</feature>
<feature type="transmembrane region" description="Helical" evidence="1">
    <location>
        <begin position="321"/>
        <end position="342"/>
    </location>
</feature>
<evidence type="ECO:0000313" key="2">
    <source>
        <dbReference type="EMBL" id="MFD1946856.1"/>
    </source>
</evidence>
<comment type="caution">
    <text evidence="2">The sequence shown here is derived from an EMBL/GenBank/DDBJ whole genome shotgun (WGS) entry which is preliminary data.</text>
</comment>
<keyword evidence="1" id="KW-1133">Transmembrane helix</keyword>
<protein>
    <recommendedName>
        <fullName evidence="4">ABC transporter permease</fullName>
    </recommendedName>
</protein>
<feature type="transmembrane region" description="Helical" evidence="1">
    <location>
        <begin position="36"/>
        <end position="57"/>
    </location>
</feature>
<feature type="transmembrane region" description="Helical" evidence="1">
    <location>
        <begin position="395"/>
        <end position="416"/>
    </location>
</feature>
<evidence type="ECO:0008006" key="4">
    <source>
        <dbReference type="Google" id="ProtNLM"/>
    </source>
</evidence>
<evidence type="ECO:0000256" key="1">
    <source>
        <dbReference type="SAM" id="Phobius"/>
    </source>
</evidence>
<evidence type="ECO:0000313" key="3">
    <source>
        <dbReference type="Proteomes" id="UP001597351"/>
    </source>
</evidence>
<feature type="transmembrane region" description="Helical" evidence="1">
    <location>
        <begin position="298"/>
        <end position="315"/>
    </location>
</feature>
<dbReference type="EMBL" id="JBHUGD010000003">
    <property type="protein sequence ID" value="MFD1946856.1"/>
    <property type="molecule type" value="Genomic_DNA"/>
</dbReference>